<protein>
    <submittedName>
        <fullName evidence="3">Uncharacterized protein DDB_G0283697-like isoform X2</fullName>
    </submittedName>
</protein>
<accession>A0A8B8EZC4</accession>
<gene>
    <name evidence="3" type="primary">LOC111137972</name>
</gene>
<name>A0A8B8EZC4_CRAVI</name>
<feature type="compositionally biased region" description="Basic and acidic residues" evidence="1">
    <location>
        <begin position="10"/>
        <end position="22"/>
    </location>
</feature>
<reference evidence="3" key="1">
    <citation type="submission" date="2025-08" db="UniProtKB">
        <authorList>
            <consortium name="RefSeq"/>
        </authorList>
    </citation>
    <scope>IDENTIFICATION</scope>
    <source>
        <tissue evidence="3">Whole sample</tissue>
    </source>
</reference>
<evidence type="ECO:0000313" key="3">
    <source>
        <dbReference type="RefSeq" id="XP_022345415.1"/>
    </source>
</evidence>
<keyword evidence="2" id="KW-1185">Reference proteome</keyword>
<proteinExistence type="predicted"/>
<evidence type="ECO:0000256" key="1">
    <source>
        <dbReference type="SAM" id="MobiDB-lite"/>
    </source>
</evidence>
<feature type="compositionally biased region" description="Acidic residues" evidence="1">
    <location>
        <begin position="53"/>
        <end position="64"/>
    </location>
</feature>
<dbReference type="OrthoDB" id="552755at2759"/>
<dbReference type="RefSeq" id="XP_022345415.1">
    <property type="nucleotide sequence ID" value="XM_022489707.1"/>
</dbReference>
<dbReference type="AlphaFoldDB" id="A0A8B8EZC4"/>
<feature type="compositionally biased region" description="Basic and acidic residues" evidence="1">
    <location>
        <begin position="94"/>
        <end position="117"/>
    </location>
</feature>
<dbReference type="GeneID" id="111137972"/>
<feature type="region of interest" description="Disordered" evidence="1">
    <location>
        <begin position="1"/>
        <end position="117"/>
    </location>
</feature>
<dbReference type="Proteomes" id="UP000694844">
    <property type="component" value="Chromosome 5"/>
</dbReference>
<sequence length="201" mass="23116">MKQKAKKEKVKKEQINKREKGSKNGKVKNTSNQKSASVNDVKKKKRKSKVISSDDDDEDDEDNGNADGVRNIVSDSDSEEDMPLSVHRKQSASSDKDSSVKSKTEVQELNQDHSSGDEKEELLMRMAVIVIMRMMNCQHYLHQRKMTRLVRTPIPHLALIVMIQQRMLHLNPRNRNPLLQLKRTLKKGKVRGMVMKRRDSG</sequence>
<organism evidence="2 3">
    <name type="scientific">Crassostrea virginica</name>
    <name type="common">Eastern oyster</name>
    <dbReference type="NCBI Taxonomy" id="6565"/>
    <lineage>
        <taxon>Eukaryota</taxon>
        <taxon>Metazoa</taxon>
        <taxon>Spiralia</taxon>
        <taxon>Lophotrochozoa</taxon>
        <taxon>Mollusca</taxon>
        <taxon>Bivalvia</taxon>
        <taxon>Autobranchia</taxon>
        <taxon>Pteriomorphia</taxon>
        <taxon>Ostreida</taxon>
        <taxon>Ostreoidea</taxon>
        <taxon>Ostreidae</taxon>
        <taxon>Crassostrea</taxon>
    </lineage>
</organism>
<feature type="compositionally biased region" description="Polar residues" evidence="1">
    <location>
        <begin position="27"/>
        <end position="38"/>
    </location>
</feature>
<evidence type="ECO:0000313" key="2">
    <source>
        <dbReference type="Proteomes" id="UP000694844"/>
    </source>
</evidence>